<dbReference type="PANTHER" id="PTHR30055">
    <property type="entry name" value="HTH-TYPE TRANSCRIPTIONAL REGULATOR RUTR"/>
    <property type="match status" value="1"/>
</dbReference>
<dbReference type="GO" id="GO:0000976">
    <property type="term" value="F:transcription cis-regulatory region binding"/>
    <property type="evidence" value="ECO:0007669"/>
    <property type="project" value="TreeGrafter"/>
</dbReference>
<evidence type="ECO:0000256" key="3">
    <source>
        <dbReference type="ARBA" id="ARBA00023163"/>
    </source>
</evidence>
<organism evidence="7 8">
    <name type="scientific">Streptomyces hoynatensis</name>
    <dbReference type="NCBI Taxonomy" id="1141874"/>
    <lineage>
        <taxon>Bacteria</taxon>
        <taxon>Bacillati</taxon>
        <taxon>Actinomycetota</taxon>
        <taxon>Actinomycetes</taxon>
        <taxon>Kitasatosporales</taxon>
        <taxon>Streptomycetaceae</taxon>
        <taxon>Streptomyces</taxon>
    </lineage>
</organism>
<dbReference type="Gene3D" id="1.10.357.10">
    <property type="entry name" value="Tetracycline Repressor, domain 2"/>
    <property type="match status" value="1"/>
</dbReference>
<reference evidence="7 8" key="1">
    <citation type="journal article" date="2014" name="Int. J. Syst. Evol. Microbiol.">
        <title>Streptomyces hoynatensis sp. nov., isolated from deep marine sediment.</title>
        <authorList>
            <person name="Veyisoglu A."/>
            <person name="Sahin N."/>
        </authorList>
    </citation>
    <scope>NUCLEOTIDE SEQUENCE [LARGE SCALE GENOMIC DNA]</scope>
    <source>
        <strain evidence="7 8">KCTC 29097</strain>
    </source>
</reference>
<dbReference type="Pfam" id="PF00440">
    <property type="entry name" value="TetR_N"/>
    <property type="match status" value="1"/>
</dbReference>
<proteinExistence type="predicted"/>
<dbReference type="Proteomes" id="UP000272474">
    <property type="component" value="Unassembled WGS sequence"/>
</dbReference>
<feature type="compositionally biased region" description="Basic and acidic residues" evidence="5">
    <location>
        <begin position="200"/>
        <end position="220"/>
    </location>
</feature>
<evidence type="ECO:0000256" key="1">
    <source>
        <dbReference type="ARBA" id="ARBA00023015"/>
    </source>
</evidence>
<dbReference type="InterPro" id="IPR009057">
    <property type="entry name" value="Homeodomain-like_sf"/>
</dbReference>
<dbReference type="InterPro" id="IPR023772">
    <property type="entry name" value="DNA-bd_HTH_TetR-type_CS"/>
</dbReference>
<evidence type="ECO:0000256" key="2">
    <source>
        <dbReference type="ARBA" id="ARBA00023125"/>
    </source>
</evidence>
<keyword evidence="2 4" id="KW-0238">DNA-binding</keyword>
<name>A0A3A9YTB9_9ACTN</name>
<dbReference type="SUPFAM" id="SSF46689">
    <property type="entry name" value="Homeodomain-like"/>
    <property type="match status" value="1"/>
</dbReference>
<evidence type="ECO:0000256" key="4">
    <source>
        <dbReference type="PROSITE-ProRule" id="PRU00335"/>
    </source>
</evidence>
<accession>A0A3A9YTB9</accession>
<dbReference type="OrthoDB" id="3403733at2"/>
<protein>
    <submittedName>
        <fullName evidence="7">TetR/AcrR family transcriptional regulator</fullName>
    </submittedName>
</protein>
<evidence type="ECO:0000259" key="6">
    <source>
        <dbReference type="PROSITE" id="PS50977"/>
    </source>
</evidence>
<dbReference type="AlphaFoldDB" id="A0A3A9YTB9"/>
<dbReference type="PROSITE" id="PS01081">
    <property type="entry name" value="HTH_TETR_1"/>
    <property type="match status" value="1"/>
</dbReference>
<evidence type="ECO:0000313" key="7">
    <source>
        <dbReference type="EMBL" id="RKN39029.1"/>
    </source>
</evidence>
<gene>
    <name evidence="7" type="ORF">D7294_22905</name>
</gene>
<feature type="domain" description="HTH tetR-type" evidence="6">
    <location>
        <begin position="9"/>
        <end position="69"/>
    </location>
</feature>
<evidence type="ECO:0000256" key="5">
    <source>
        <dbReference type="SAM" id="MobiDB-lite"/>
    </source>
</evidence>
<sequence>MRNVERGDLTGRARLRDAALELFAERGFEATSTRAVAAAAGLSPALVTRHFGSKEGLRAAVDEHVLALFGRALAAVRPGERLMESLGEVSARLFGADPVLRGYLRHSLIEGGRAGEALFGRLLAGAKAELSRLDAAHGGGAADAAWAPFQLLSVVLGPLLLERVAQPHLAAPMFGPEALAERSAANQRLLLRGWYGRLEERSGAQPEERPEERPGERAGERNGGNGG</sequence>
<feature type="region of interest" description="Disordered" evidence="5">
    <location>
        <begin position="200"/>
        <end position="227"/>
    </location>
</feature>
<dbReference type="PROSITE" id="PS50977">
    <property type="entry name" value="HTH_TETR_2"/>
    <property type="match status" value="1"/>
</dbReference>
<dbReference type="RefSeq" id="WP_120682766.1">
    <property type="nucleotide sequence ID" value="NZ_RBAL01000015.1"/>
</dbReference>
<dbReference type="PANTHER" id="PTHR30055:SF234">
    <property type="entry name" value="HTH-TYPE TRANSCRIPTIONAL REGULATOR BETI"/>
    <property type="match status" value="1"/>
</dbReference>
<comment type="caution">
    <text evidence="7">The sequence shown here is derived from an EMBL/GenBank/DDBJ whole genome shotgun (WGS) entry which is preliminary data.</text>
</comment>
<evidence type="ECO:0000313" key="8">
    <source>
        <dbReference type="Proteomes" id="UP000272474"/>
    </source>
</evidence>
<dbReference type="InterPro" id="IPR001647">
    <property type="entry name" value="HTH_TetR"/>
</dbReference>
<keyword evidence="1" id="KW-0805">Transcription regulation</keyword>
<dbReference type="GO" id="GO:0003700">
    <property type="term" value="F:DNA-binding transcription factor activity"/>
    <property type="evidence" value="ECO:0007669"/>
    <property type="project" value="TreeGrafter"/>
</dbReference>
<keyword evidence="3" id="KW-0804">Transcription</keyword>
<dbReference type="InterPro" id="IPR050109">
    <property type="entry name" value="HTH-type_TetR-like_transc_reg"/>
</dbReference>
<dbReference type="EMBL" id="RBAL01000015">
    <property type="protein sequence ID" value="RKN39029.1"/>
    <property type="molecule type" value="Genomic_DNA"/>
</dbReference>
<keyword evidence="8" id="KW-1185">Reference proteome</keyword>
<feature type="DNA-binding region" description="H-T-H motif" evidence="4">
    <location>
        <begin position="32"/>
        <end position="51"/>
    </location>
</feature>
<dbReference type="PRINTS" id="PR00455">
    <property type="entry name" value="HTHTETR"/>
</dbReference>